<evidence type="ECO:0000256" key="2">
    <source>
        <dbReference type="ARBA" id="ARBA00011061"/>
    </source>
</evidence>
<dbReference type="GO" id="GO:0005886">
    <property type="term" value="C:plasma membrane"/>
    <property type="evidence" value="ECO:0007669"/>
    <property type="project" value="UniProtKB-SubCell"/>
</dbReference>
<accession>A0A0E3SKL9</accession>
<feature type="transmembrane region" description="Helical" evidence="7">
    <location>
        <begin position="129"/>
        <end position="148"/>
    </location>
</feature>
<keyword evidence="6 7" id="KW-0472">Membrane</keyword>
<dbReference type="EMBL" id="CP009517">
    <property type="protein sequence ID" value="AKB81133.1"/>
    <property type="molecule type" value="Genomic_DNA"/>
</dbReference>
<evidence type="ECO:0000256" key="1">
    <source>
        <dbReference type="ARBA" id="ARBA00004651"/>
    </source>
</evidence>
<comment type="subcellular location">
    <subcellularLocation>
        <location evidence="1">Cell membrane</location>
        <topology evidence="1">Multi-pass membrane protein</topology>
    </subcellularLocation>
</comment>
<dbReference type="PATRIC" id="fig|1434107.4.peg.742"/>
<dbReference type="PANTHER" id="PTHR39087">
    <property type="entry name" value="UPF0104 MEMBRANE PROTEIN MJ1595"/>
    <property type="match status" value="1"/>
</dbReference>
<evidence type="ECO:0000256" key="4">
    <source>
        <dbReference type="ARBA" id="ARBA00022692"/>
    </source>
</evidence>
<dbReference type="InterPro" id="IPR022791">
    <property type="entry name" value="L-PG_synthase/AglD"/>
</dbReference>
<organism evidence="8 9">
    <name type="scientific">Methanosarcina barkeri 3</name>
    <dbReference type="NCBI Taxonomy" id="1434107"/>
    <lineage>
        <taxon>Archaea</taxon>
        <taxon>Methanobacteriati</taxon>
        <taxon>Methanobacteriota</taxon>
        <taxon>Stenosarchaea group</taxon>
        <taxon>Methanomicrobia</taxon>
        <taxon>Methanosarcinales</taxon>
        <taxon>Methanosarcinaceae</taxon>
        <taxon>Methanosarcina</taxon>
    </lineage>
</organism>
<dbReference type="NCBIfam" id="TIGR00374">
    <property type="entry name" value="flippase-like domain"/>
    <property type="match status" value="2"/>
</dbReference>
<comment type="similarity">
    <text evidence="2">Belongs to the UPF0104 family.</text>
</comment>
<gene>
    <name evidence="8" type="ORF">MSBR3_0555</name>
</gene>
<reference evidence="8" key="1">
    <citation type="submission" date="2014-07" db="EMBL/GenBank/DDBJ databases">
        <title>Methanogenic archaea and the global carbon cycle.</title>
        <authorList>
            <person name="Henriksen J.R."/>
            <person name="Luke J."/>
            <person name="Reinhart S."/>
            <person name="Benedict M.N."/>
            <person name="Youngblut N.D."/>
            <person name="Metcalf M.E."/>
            <person name="Whitaker R.J."/>
            <person name="Metcalf W.W."/>
        </authorList>
    </citation>
    <scope>NUCLEOTIDE SEQUENCE [LARGE SCALE GENOMIC DNA]</scope>
    <source>
        <strain evidence="8">3</strain>
    </source>
</reference>
<evidence type="ECO:0000313" key="8">
    <source>
        <dbReference type="EMBL" id="AKB81133.1"/>
    </source>
</evidence>
<evidence type="ECO:0000256" key="7">
    <source>
        <dbReference type="SAM" id="Phobius"/>
    </source>
</evidence>
<feature type="transmembrane region" description="Helical" evidence="7">
    <location>
        <begin position="269"/>
        <end position="289"/>
    </location>
</feature>
<keyword evidence="4 7" id="KW-0812">Transmembrane</keyword>
<dbReference type="Proteomes" id="UP000033066">
    <property type="component" value="Chromosome"/>
</dbReference>
<sequence length="324" mass="37082">MKMGTLIKIIVALLLLAAGVYLVRSYWPEIVPVMKEIWGTLKETKLRYVFLAISVYLLSVYLFSVRWQQVLYCIDYNIKVTRLVPVYFGEIFVNNVTPGGNMAAGESFRILWANKLFGISYINAFKTVFFERLVEAIPVFFLSIYILYAFPALEIRFLPSIDRLTLKSVHLFFLIFLAAGIIMWFFREKLISLFRNIQKNWEIFKQSFIPVLLLSCGVWILDVIRLKLVALALNIDLSLSLIVTISILTFILGALPLTPGGLGIIEGGLISLLMYFGLSLASASSFVLLERFISYGISSIIGFLYLSYYGGFKVWKRLREEKLY</sequence>
<feature type="transmembrane region" description="Helical" evidence="7">
    <location>
        <begin position="168"/>
        <end position="186"/>
    </location>
</feature>
<dbReference type="PANTHER" id="PTHR39087:SF2">
    <property type="entry name" value="UPF0104 MEMBRANE PROTEIN MJ1595"/>
    <property type="match status" value="1"/>
</dbReference>
<keyword evidence="5 7" id="KW-1133">Transmembrane helix</keyword>
<feature type="transmembrane region" description="Helical" evidence="7">
    <location>
        <begin position="237"/>
        <end position="257"/>
    </location>
</feature>
<evidence type="ECO:0000313" key="9">
    <source>
        <dbReference type="Proteomes" id="UP000033066"/>
    </source>
</evidence>
<proteinExistence type="inferred from homology"/>
<name>A0A0E3SKL9_METBA</name>
<keyword evidence="9" id="KW-1185">Reference proteome</keyword>
<feature type="transmembrane region" description="Helical" evidence="7">
    <location>
        <begin position="295"/>
        <end position="315"/>
    </location>
</feature>
<dbReference type="AlphaFoldDB" id="A0A0E3SKL9"/>
<dbReference type="Pfam" id="PF03706">
    <property type="entry name" value="LPG_synthase_TM"/>
    <property type="match status" value="1"/>
</dbReference>
<evidence type="ECO:0000256" key="5">
    <source>
        <dbReference type="ARBA" id="ARBA00022989"/>
    </source>
</evidence>
<feature type="transmembrane region" description="Helical" evidence="7">
    <location>
        <begin position="207"/>
        <end position="225"/>
    </location>
</feature>
<feature type="transmembrane region" description="Helical" evidence="7">
    <location>
        <begin position="49"/>
        <end position="67"/>
    </location>
</feature>
<keyword evidence="3" id="KW-1003">Cell membrane</keyword>
<evidence type="ECO:0000256" key="6">
    <source>
        <dbReference type="ARBA" id="ARBA00023136"/>
    </source>
</evidence>
<dbReference type="STRING" id="1434107.MSBR3_0555"/>
<dbReference type="KEGG" id="mbak:MSBR3_0555"/>
<dbReference type="HOGENOM" id="CLU_048072_1_1_2"/>
<protein>
    <submittedName>
        <fullName evidence="8">Uncharacterized protein</fullName>
    </submittedName>
</protein>
<evidence type="ECO:0000256" key="3">
    <source>
        <dbReference type="ARBA" id="ARBA00022475"/>
    </source>
</evidence>